<protein>
    <submittedName>
        <fullName evidence="2">Alpha-protein kinase vwkA</fullName>
    </submittedName>
</protein>
<gene>
    <name evidence="2" type="ORF">TSOC_012060</name>
</gene>
<dbReference type="EMBL" id="PGGS01000744">
    <property type="protein sequence ID" value="PNH01990.1"/>
    <property type="molecule type" value="Genomic_DNA"/>
</dbReference>
<evidence type="ECO:0000313" key="3">
    <source>
        <dbReference type="Proteomes" id="UP000236333"/>
    </source>
</evidence>
<comment type="caution">
    <text evidence="2">The sequence shown here is derived from an EMBL/GenBank/DDBJ whole genome shotgun (WGS) entry which is preliminary data.</text>
</comment>
<dbReference type="InterPro" id="IPR052969">
    <property type="entry name" value="Thr-specific_kinase-like"/>
</dbReference>
<proteinExistence type="predicted"/>
<dbReference type="Gene3D" id="3.40.50.410">
    <property type="entry name" value="von Willebrand factor, type A domain"/>
    <property type="match status" value="1"/>
</dbReference>
<accession>A0A2J7ZP01</accession>
<dbReference type="Proteomes" id="UP000236333">
    <property type="component" value="Unassembled WGS sequence"/>
</dbReference>
<dbReference type="SUPFAM" id="SSF53300">
    <property type="entry name" value="vWA-like"/>
    <property type="match status" value="1"/>
</dbReference>
<keyword evidence="2" id="KW-0418">Kinase</keyword>
<dbReference type="InterPro" id="IPR036465">
    <property type="entry name" value="vWFA_dom_sf"/>
</dbReference>
<keyword evidence="3" id="KW-1185">Reference proteome</keyword>
<dbReference type="PANTHER" id="PTHR47763">
    <property type="entry name" value="ALPHA-PROTEIN KINASE VWKA"/>
    <property type="match status" value="1"/>
</dbReference>
<evidence type="ECO:0000256" key="1">
    <source>
        <dbReference type="SAM" id="Coils"/>
    </source>
</evidence>
<dbReference type="OrthoDB" id="544387at2759"/>
<dbReference type="GO" id="GO:0016301">
    <property type="term" value="F:kinase activity"/>
    <property type="evidence" value="ECO:0007669"/>
    <property type="project" value="UniProtKB-KW"/>
</dbReference>
<name>A0A2J7ZP01_9CHLO</name>
<evidence type="ECO:0000313" key="2">
    <source>
        <dbReference type="EMBL" id="PNH01990.1"/>
    </source>
</evidence>
<dbReference type="PANTHER" id="PTHR47763:SF4">
    <property type="entry name" value="ALPHA-PROTEIN KINASE VWKA"/>
    <property type="match status" value="1"/>
</dbReference>
<sequence>MSRRAFTSFLGKVEEAVDEGSLRAAAAEREYAALRAQMAALMSSRGAGASTFKPAAPSASSLRAIAAERENSLLKEKLRVAGLREERASMDKLKAVRTIILRSSQLDLVFVVDVTGSMQSSIDMVRNKIKQISERILEVHPRAVLRVAFIGYRDYGEETVVKDFMALSAANPLNRSGPSIRAAKDLEDFVSWMGTVKAHGGDDTAEDVYTGLERAASLNWTSQGGRLLIHIADAPCHGSIFHAPNISDSYPAGLTGLGW</sequence>
<organism evidence="2 3">
    <name type="scientific">Tetrabaena socialis</name>
    <dbReference type="NCBI Taxonomy" id="47790"/>
    <lineage>
        <taxon>Eukaryota</taxon>
        <taxon>Viridiplantae</taxon>
        <taxon>Chlorophyta</taxon>
        <taxon>core chlorophytes</taxon>
        <taxon>Chlorophyceae</taxon>
        <taxon>CS clade</taxon>
        <taxon>Chlamydomonadales</taxon>
        <taxon>Tetrabaenaceae</taxon>
        <taxon>Tetrabaena</taxon>
    </lineage>
</organism>
<feature type="coiled-coil region" evidence="1">
    <location>
        <begin position="17"/>
        <end position="44"/>
    </location>
</feature>
<dbReference type="AlphaFoldDB" id="A0A2J7ZP01"/>
<keyword evidence="1" id="KW-0175">Coiled coil</keyword>
<reference evidence="2 3" key="1">
    <citation type="journal article" date="2017" name="Mol. Biol. Evol.">
        <title>The 4-celled Tetrabaena socialis nuclear genome reveals the essential components for genetic control of cell number at the origin of multicellularity in the volvocine lineage.</title>
        <authorList>
            <person name="Featherston J."/>
            <person name="Arakaki Y."/>
            <person name="Hanschen E.R."/>
            <person name="Ferris P.J."/>
            <person name="Michod R.E."/>
            <person name="Olson B.J.S.C."/>
            <person name="Nozaki H."/>
            <person name="Durand P.M."/>
        </authorList>
    </citation>
    <scope>NUCLEOTIDE SEQUENCE [LARGE SCALE GENOMIC DNA]</scope>
    <source>
        <strain evidence="2 3">NIES-571</strain>
    </source>
</reference>
<keyword evidence="2" id="KW-0808">Transferase</keyword>